<dbReference type="Proteomes" id="UP000822476">
    <property type="component" value="Unassembled WGS sequence"/>
</dbReference>
<dbReference type="EMBL" id="JTDE01001330">
    <property type="protein sequence ID" value="KAF7259165.1"/>
    <property type="molecule type" value="Genomic_DNA"/>
</dbReference>
<evidence type="ECO:0000313" key="2">
    <source>
        <dbReference type="Proteomes" id="UP000822476"/>
    </source>
</evidence>
<comment type="caution">
    <text evidence="1">The sequence shown here is derived from an EMBL/GenBank/DDBJ whole genome shotgun (WGS) entry which is preliminary data.</text>
</comment>
<accession>A0A8S9YVQ8</accession>
<evidence type="ECO:0000313" key="1">
    <source>
        <dbReference type="EMBL" id="KAF7259165.1"/>
    </source>
</evidence>
<keyword evidence="2" id="KW-1185">Reference proteome</keyword>
<proteinExistence type="predicted"/>
<dbReference type="AlphaFoldDB" id="A0A8S9YVQ8"/>
<organism evidence="1 2">
    <name type="scientific">Paragonimus skrjabini miyazakii</name>
    <dbReference type="NCBI Taxonomy" id="59628"/>
    <lineage>
        <taxon>Eukaryota</taxon>
        <taxon>Metazoa</taxon>
        <taxon>Spiralia</taxon>
        <taxon>Lophotrochozoa</taxon>
        <taxon>Platyhelminthes</taxon>
        <taxon>Trematoda</taxon>
        <taxon>Digenea</taxon>
        <taxon>Plagiorchiida</taxon>
        <taxon>Troglotremata</taxon>
        <taxon>Troglotrematidae</taxon>
        <taxon>Paragonimus</taxon>
    </lineage>
</organism>
<reference evidence="1" key="1">
    <citation type="submission" date="2019-07" db="EMBL/GenBank/DDBJ databases">
        <title>Annotation for the trematode Paragonimus miyazaki's.</title>
        <authorList>
            <person name="Choi Y.-J."/>
        </authorList>
    </citation>
    <scope>NUCLEOTIDE SEQUENCE</scope>
    <source>
        <strain evidence="1">Japan</strain>
    </source>
</reference>
<gene>
    <name evidence="1" type="ORF">EG68_03961</name>
</gene>
<name>A0A8S9YVQ8_9TREM</name>
<sequence length="79" mass="9000">MGETLRSQLNCLRDANSTQSTHAMFNPHLLSLGHFLNWNSKSKLFNELLFFARRDQTTLYGMDSIDYGTKPKKCTVTAS</sequence>
<protein>
    <submittedName>
        <fullName evidence="1">Uncharacterized protein</fullName>
    </submittedName>
</protein>